<keyword evidence="3" id="KW-1185">Reference proteome</keyword>
<organism evidence="2 3">
    <name type="scientific">Acrocarpospora macrocephala</name>
    <dbReference type="NCBI Taxonomy" id="150177"/>
    <lineage>
        <taxon>Bacteria</taxon>
        <taxon>Bacillati</taxon>
        <taxon>Actinomycetota</taxon>
        <taxon>Actinomycetes</taxon>
        <taxon>Streptosporangiales</taxon>
        <taxon>Streptosporangiaceae</taxon>
        <taxon>Acrocarpospora</taxon>
    </lineage>
</organism>
<feature type="chain" id="PRO_5038906309" description="Lipoprotein" evidence="1">
    <location>
        <begin position="20"/>
        <end position="175"/>
    </location>
</feature>
<dbReference type="EMBL" id="BLAE01000014">
    <property type="protein sequence ID" value="GES09221.1"/>
    <property type="molecule type" value="Genomic_DNA"/>
</dbReference>
<sequence length="175" mass="19318">MRRLWLLALILLTACGVRPTDVLDGGMPPVISPKFTFATVYLLRENRLEPLKVAAASHSMDDVMGALFQAGARTTDGLSTDLAGLQWQSSQMTRFGVVRNDPENADGFRLSLFITGGGQITRTALAQMTCTAMRQRQDIWAVKITHTDVSGPRTLGEHTCREFWDLAAEGRQLPR</sequence>
<feature type="signal peptide" evidence="1">
    <location>
        <begin position="1"/>
        <end position="19"/>
    </location>
</feature>
<evidence type="ECO:0008006" key="4">
    <source>
        <dbReference type="Google" id="ProtNLM"/>
    </source>
</evidence>
<accession>A0A5M3WPP9</accession>
<dbReference type="RefSeq" id="WP_155354784.1">
    <property type="nucleotide sequence ID" value="NZ_BAAAHL010000042.1"/>
</dbReference>
<reference evidence="2 3" key="1">
    <citation type="submission" date="2019-10" db="EMBL/GenBank/DDBJ databases">
        <title>Whole genome shotgun sequence of Acrocarpospora macrocephala NBRC 16266.</title>
        <authorList>
            <person name="Ichikawa N."/>
            <person name="Kimura A."/>
            <person name="Kitahashi Y."/>
            <person name="Komaki H."/>
            <person name="Oguchi A."/>
        </authorList>
    </citation>
    <scope>NUCLEOTIDE SEQUENCE [LARGE SCALE GENOMIC DNA]</scope>
    <source>
        <strain evidence="2 3">NBRC 16266</strain>
    </source>
</reference>
<comment type="caution">
    <text evidence="2">The sequence shown here is derived from an EMBL/GenBank/DDBJ whole genome shotgun (WGS) entry which is preliminary data.</text>
</comment>
<name>A0A5M3WPP9_9ACTN</name>
<protein>
    <recommendedName>
        <fullName evidence="4">Lipoprotein</fullName>
    </recommendedName>
</protein>
<dbReference type="AlphaFoldDB" id="A0A5M3WPP9"/>
<dbReference type="PROSITE" id="PS51257">
    <property type="entry name" value="PROKAR_LIPOPROTEIN"/>
    <property type="match status" value="1"/>
</dbReference>
<dbReference type="Proteomes" id="UP000331127">
    <property type="component" value="Unassembled WGS sequence"/>
</dbReference>
<evidence type="ECO:0000313" key="3">
    <source>
        <dbReference type="Proteomes" id="UP000331127"/>
    </source>
</evidence>
<gene>
    <name evidence="2" type="ORF">Amac_028170</name>
</gene>
<evidence type="ECO:0000313" key="2">
    <source>
        <dbReference type="EMBL" id="GES09221.1"/>
    </source>
</evidence>
<keyword evidence="1" id="KW-0732">Signal</keyword>
<evidence type="ECO:0000256" key="1">
    <source>
        <dbReference type="SAM" id="SignalP"/>
    </source>
</evidence>
<proteinExistence type="predicted"/>
<dbReference type="OrthoDB" id="3528269at2"/>